<feature type="transmembrane region" description="Helical" evidence="1">
    <location>
        <begin position="45"/>
        <end position="67"/>
    </location>
</feature>
<dbReference type="AlphaFoldDB" id="A1SY05"/>
<evidence type="ECO:0000313" key="3">
    <source>
        <dbReference type="EMBL" id="ABM04370.1"/>
    </source>
</evidence>
<protein>
    <recommendedName>
        <fullName evidence="2">Alpha-L-glutamate ligase-related protein ATP-grasp domain-containing protein</fullName>
    </recommendedName>
</protein>
<dbReference type="OrthoDB" id="336227at2"/>
<dbReference type="HOGENOM" id="CLU_972776_0_0_6"/>
<keyword evidence="1" id="KW-0472">Membrane</keyword>
<feature type="transmembrane region" description="Helical" evidence="1">
    <location>
        <begin position="88"/>
        <end position="104"/>
    </location>
</feature>
<dbReference type="KEGG" id="pin:Ping_2656"/>
<proteinExistence type="predicted"/>
<gene>
    <name evidence="3" type="ordered locus">Ping_2656</name>
</gene>
<evidence type="ECO:0000259" key="2">
    <source>
        <dbReference type="Pfam" id="PF14397"/>
    </source>
</evidence>
<keyword evidence="4" id="KW-1185">Reference proteome</keyword>
<dbReference type="Proteomes" id="UP000000639">
    <property type="component" value="Chromosome"/>
</dbReference>
<organism evidence="3 4">
    <name type="scientific">Psychromonas ingrahamii (strain DSM 17664 / CCUG 51855 / 37)</name>
    <dbReference type="NCBI Taxonomy" id="357804"/>
    <lineage>
        <taxon>Bacteria</taxon>
        <taxon>Pseudomonadati</taxon>
        <taxon>Pseudomonadota</taxon>
        <taxon>Gammaproteobacteria</taxon>
        <taxon>Alteromonadales</taxon>
        <taxon>Psychromonadaceae</taxon>
        <taxon>Psychromonas</taxon>
    </lineage>
</organism>
<dbReference type="EMBL" id="CP000510">
    <property type="protein sequence ID" value="ABM04370.1"/>
    <property type="molecule type" value="Genomic_DNA"/>
</dbReference>
<sequence length="286" mass="34033">MVRLIKKISSRLKRKYIFSPLPLCVLFPNAAWHHKACCFRYFPHYTFVISFSLQIFLTLIWPLRLLFQAVFCFKRFGRKAREFSSRQPWGIFIESIFYGLWLAMPPRQYYRYQMFSHKYPAKNWLLDHQIFALLPYINKHIGDERIANKAKFNVFFQEQGLSTPKTLYSTELVNLLSWPAFVIKRKQGSGGEGFQVCTKVDNTWRLEEHIKHNETVITQLSNVKLLQHIKNQENNNIFQEKLVNHSSFKFVDAKQLITLKLISVKQDDKKNMYCRNFIYSKAAKTQ</sequence>
<dbReference type="eggNOG" id="COG0189">
    <property type="taxonomic scope" value="Bacteria"/>
</dbReference>
<feature type="domain" description="Alpha-L-glutamate ligase-related protein ATP-grasp" evidence="2">
    <location>
        <begin position="137"/>
        <end position="270"/>
    </location>
</feature>
<dbReference type="InterPro" id="IPR039523">
    <property type="entry name" value="RimK-rel_E_lig_ATP-grasp"/>
</dbReference>
<keyword evidence="1" id="KW-1133">Transmembrane helix</keyword>
<reference evidence="3 4" key="1">
    <citation type="submission" date="2007-01" db="EMBL/GenBank/DDBJ databases">
        <title>Complete sequence of Psychromonas ingrahamii 37.</title>
        <authorList>
            <consortium name="US DOE Joint Genome Institute"/>
            <person name="Copeland A."/>
            <person name="Lucas S."/>
            <person name="Lapidus A."/>
            <person name="Barry K."/>
            <person name="Detter J.C."/>
            <person name="Glavina del Rio T."/>
            <person name="Hammon N."/>
            <person name="Israni S."/>
            <person name="Dalin E."/>
            <person name="Tice H."/>
            <person name="Pitluck S."/>
            <person name="Thompson L.S."/>
            <person name="Brettin T."/>
            <person name="Bruce D."/>
            <person name="Han C."/>
            <person name="Tapia R."/>
            <person name="Schmutz J."/>
            <person name="Larimer F."/>
            <person name="Land M."/>
            <person name="Hauser L."/>
            <person name="Kyrpides N."/>
            <person name="Ivanova N."/>
            <person name="Staley J."/>
            <person name="Richardson P."/>
        </authorList>
    </citation>
    <scope>NUCLEOTIDE SEQUENCE [LARGE SCALE GENOMIC DNA]</scope>
    <source>
        <strain evidence="3 4">37</strain>
    </source>
</reference>
<evidence type="ECO:0000256" key="1">
    <source>
        <dbReference type="SAM" id="Phobius"/>
    </source>
</evidence>
<dbReference type="Pfam" id="PF14397">
    <property type="entry name" value="ATPgrasp_ST"/>
    <property type="match status" value="1"/>
</dbReference>
<accession>A1SY05</accession>
<keyword evidence="1" id="KW-0812">Transmembrane</keyword>
<dbReference type="STRING" id="357804.Ping_2656"/>
<evidence type="ECO:0000313" key="4">
    <source>
        <dbReference type="Proteomes" id="UP000000639"/>
    </source>
</evidence>
<name>A1SY05_PSYIN</name>
<dbReference type="RefSeq" id="WP_011770927.1">
    <property type="nucleotide sequence ID" value="NC_008709.1"/>
</dbReference>